<reference evidence="2 3" key="1">
    <citation type="submission" date="2017-10" db="EMBL/GenBank/DDBJ databases">
        <title>The draft genome sequence of Lewinella nigricans NBRC 102662.</title>
        <authorList>
            <person name="Wang K."/>
        </authorList>
    </citation>
    <scope>NUCLEOTIDE SEQUENCE [LARGE SCALE GENOMIC DNA]</scope>
    <source>
        <strain evidence="2 3">NBRC 102662</strain>
    </source>
</reference>
<evidence type="ECO:0000256" key="1">
    <source>
        <dbReference type="ARBA" id="ARBA00022729"/>
    </source>
</evidence>
<comment type="caution">
    <text evidence="2">The sequence shown here is derived from an EMBL/GenBank/DDBJ whole genome shotgun (WGS) entry which is preliminary data.</text>
</comment>
<organism evidence="2 3">
    <name type="scientific">Flavilitoribacter nigricans (strain ATCC 23147 / DSM 23189 / NBRC 102662 / NCIMB 1420 / SS-2)</name>
    <name type="common">Lewinella nigricans</name>
    <dbReference type="NCBI Taxonomy" id="1122177"/>
    <lineage>
        <taxon>Bacteria</taxon>
        <taxon>Pseudomonadati</taxon>
        <taxon>Bacteroidota</taxon>
        <taxon>Saprospiria</taxon>
        <taxon>Saprospirales</taxon>
        <taxon>Lewinellaceae</taxon>
        <taxon>Flavilitoribacter</taxon>
    </lineage>
</organism>
<sequence length="654" mass="73321">MRLLPIIFSLFLLFNLTAQDLPRVPFNHPDLSVDLGVGLWAWPLPMDYDEDGDLDLIVACPDVPYDGIYFFENPGGDAEMAVFKPAVRLGGSARNLQLSVVDGKPLILGPGKVYENFREKGLEEARSIPLEIDLKAMHGRTRANQWKYLDYDADGDQDLIIGIGVWEDYGWDNAYNEDGRWKNGPLHGYVYLAINEGTNDRPRYAEPRKLLAGTEPMDVYGMPSPSFADYDGDGDLDLICGEFMDGFTYFQNKGSRSKPEFKAGVRLQHQKRDIRMDLQMITPVSIDWNKDGHIDLIVGDEDGRVALVKNTGQLKNGTPVFLPPQYFQQEATDLKFGALVTPFSYDWDGDGDEDLICGNTAGYIGFIENLDGGTSPRWAPPRYLEADGQVIRPMAGGNGSIQGPCEAKWGYSTLSVADWDQDGLPDIMLNSIWGKVVWYENVGTPGNPQLTAARPVTVEWEGTNPKPEWNWWSPQGQELATQWRTTPYMIDWNNDGLQDLIMLDHEGYLSFFERYQDDAGQLKLKAPERIFRGKGASVFDAKNREQEGPADSLLKLNNRIGGSSGRRKFCFVDWDRDGRLDLLVNSVSVNFFKNMGADRAGRIMLQDMGPLTDMELAGHTTSPTVVDWDKDGVPDLLIGAEDGRFYYLKNPNGQ</sequence>
<dbReference type="AlphaFoldDB" id="A0A2D0N3F7"/>
<dbReference type="RefSeq" id="WP_099154321.1">
    <property type="nucleotide sequence ID" value="NZ_PDUD01000042.1"/>
</dbReference>
<evidence type="ECO:0008006" key="4">
    <source>
        <dbReference type="Google" id="ProtNLM"/>
    </source>
</evidence>
<evidence type="ECO:0000313" key="3">
    <source>
        <dbReference type="Proteomes" id="UP000223913"/>
    </source>
</evidence>
<name>A0A2D0N3F7_FLAN2</name>
<protein>
    <recommendedName>
        <fullName evidence="4">VCBS repeat-containing protein</fullName>
    </recommendedName>
</protein>
<evidence type="ECO:0000313" key="2">
    <source>
        <dbReference type="EMBL" id="PHN02293.1"/>
    </source>
</evidence>
<dbReference type="PANTHER" id="PTHR44103:SF1">
    <property type="entry name" value="PROPROTEIN CONVERTASE P"/>
    <property type="match status" value="1"/>
</dbReference>
<dbReference type="InterPro" id="IPR028994">
    <property type="entry name" value="Integrin_alpha_N"/>
</dbReference>
<keyword evidence="3" id="KW-1185">Reference proteome</keyword>
<dbReference type="Gene3D" id="2.130.10.130">
    <property type="entry name" value="Integrin alpha, N-terminal"/>
    <property type="match status" value="3"/>
</dbReference>
<accession>A0A2D0N3F7</accession>
<dbReference type="OrthoDB" id="9816120at2"/>
<keyword evidence="1" id="KW-0732">Signal</keyword>
<proteinExistence type="predicted"/>
<dbReference type="Proteomes" id="UP000223913">
    <property type="component" value="Unassembled WGS sequence"/>
</dbReference>
<dbReference type="PANTHER" id="PTHR44103">
    <property type="entry name" value="PROPROTEIN CONVERTASE P"/>
    <property type="match status" value="1"/>
</dbReference>
<gene>
    <name evidence="2" type="ORF">CRP01_32865</name>
</gene>
<dbReference type="Pfam" id="PF13517">
    <property type="entry name" value="FG-GAP_3"/>
    <property type="match status" value="1"/>
</dbReference>
<dbReference type="InterPro" id="IPR013517">
    <property type="entry name" value="FG-GAP"/>
</dbReference>
<dbReference type="EMBL" id="PDUD01000042">
    <property type="protein sequence ID" value="PHN02293.1"/>
    <property type="molecule type" value="Genomic_DNA"/>
</dbReference>
<dbReference type="SUPFAM" id="SSF69318">
    <property type="entry name" value="Integrin alpha N-terminal domain"/>
    <property type="match status" value="1"/>
</dbReference>